<dbReference type="GO" id="GO:0006644">
    <property type="term" value="P:phospholipid metabolic process"/>
    <property type="evidence" value="ECO:0007669"/>
    <property type="project" value="InterPro"/>
</dbReference>
<reference evidence="9" key="1">
    <citation type="submission" date="2013-10" db="EMBL/GenBank/DDBJ databases">
        <title>Genomic analysis of the causative agents of coccidiosis in chickens.</title>
        <authorList>
            <person name="Reid A.J."/>
            <person name="Blake D."/>
            <person name="Billington K."/>
            <person name="Browne H."/>
            <person name="Dunn M."/>
            <person name="Hung S."/>
            <person name="Kawahara F."/>
            <person name="Miranda-Saavedra D."/>
            <person name="Mourier T."/>
            <person name="Nagra H."/>
            <person name="Otto T.D."/>
            <person name="Rawlings N."/>
            <person name="Sanchez A."/>
            <person name="Sanders M."/>
            <person name="Subramaniam C."/>
            <person name="Tay Y."/>
            <person name="Dear P."/>
            <person name="Doerig C."/>
            <person name="Gruber A."/>
            <person name="Parkinson J."/>
            <person name="Shirley M."/>
            <person name="Wan K.L."/>
            <person name="Berriman M."/>
            <person name="Tomley F."/>
            <person name="Pain A."/>
        </authorList>
    </citation>
    <scope>NUCLEOTIDE SEQUENCE [LARGE SCALE GENOMIC DNA]</scope>
    <source>
        <strain evidence="9">Houghton</strain>
    </source>
</reference>
<feature type="transmembrane region" description="Helical" evidence="6">
    <location>
        <begin position="209"/>
        <end position="228"/>
    </location>
</feature>
<dbReference type="OrthoDB" id="8907274at2759"/>
<organism evidence="9 10">
    <name type="scientific">Eimeria mitis</name>
    <dbReference type="NCBI Taxonomy" id="44415"/>
    <lineage>
        <taxon>Eukaryota</taxon>
        <taxon>Sar</taxon>
        <taxon>Alveolata</taxon>
        <taxon>Apicomplexa</taxon>
        <taxon>Conoidasida</taxon>
        <taxon>Coccidia</taxon>
        <taxon>Eucoccidiorida</taxon>
        <taxon>Eimeriorina</taxon>
        <taxon>Eimeriidae</taxon>
        <taxon>Eimeria</taxon>
    </lineage>
</organism>
<keyword evidence="10" id="KW-1185">Reference proteome</keyword>
<keyword evidence="7" id="KW-0732">Signal</keyword>
<accession>U6KHC6</accession>
<dbReference type="SMART" id="SM00014">
    <property type="entry name" value="acidPPc"/>
    <property type="match status" value="1"/>
</dbReference>
<feature type="signal peptide" evidence="7">
    <location>
        <begin position="1"/>
        <end position="22"/>
    </location>
</feature>
<dbReference type="PANTHER" id="PTHR10165:SF103">
    <property type="entry name" value="PHOSPHOLIPID PHOSPHATASE HOMOLOG 1.2 HOMOLOG"/>
    <property type="match status" value="1"/>
</dbReference>
<evidence type="ECO:0000313" key="10">
    <source>
        <dbReference type="Proteomes" id="UP000030744"/>
    </source>
</evidence>
<dbReference type="GO" id="GO:0046839">
    <property type="term" value="P:phospholipid dephosphorylation"/>
    <property type="evidence" value="ECO:0007669"/>
    <property type="project" value="TreeGrafter"/>
</dbReference>
<protein>
    <submittedName>
        <fullName evidence="9">MGC81169 protein, related</fullName>
    </submittedName>
</protein>
<dbReference type="SUPFAM" id="SSF48317">
    <property type="entry name" value="Acid phosphatase/Vanadium-dependent haloperoxidase"/>
    <property type="match status" value="1"/>
</dbReference>
<feature type="chain" id="PRO_5004672718" evidence="7">
    <location>
        <begin position="23"/>
        <end position="232"/>
    </location>
</feature>
<dbReference type="VEuPathDB" id="ToxoDB:EMH_0099740"/>
<feature type="transmembrane region" description="Helical" evidence="6">
    <location>
        <begin position="48"/>
        <end position="66"/>
    </location>
</feature>
<dbReference type="GeneID" id="60404880"/>
<comment type="subcellular location">
    <subcellularLocation>
        <location evidence="1">Membrane</location>
        <topology evidence="1">Multi-pass membrane protein</topology>
    </subcellularLocation>
</comment>
<dbReference type="RefSeq" id="XP_037877971.1">
    <property type="nucleotide sequence ID" value="XM_038022117.1"/>
</dbReference>
<keyword evidence="3 6" id="KW-0812">Transmembrane</keyword>
<feature type="domain" description="Phosphatidic acid phosphatase type 2/haloperoxidase" evidence="8">
    <location>
        <begin position="52"/>
        <end position="224"/>
    </location>
</feature>
<comment type="similarity">
    <text evidence="2">Belongs to the PA-phosphatase related phosphoesterase family.</text>
</comment>
<evidence type="ECO:0000256" key="1">
    <source>
        <dbReference type="ARBA" id="ARBA00004141"/>
    </source>
</evidence>
<feature type="transmembrane region" description="Helical" evidence="6">
    <location>
        <begin position="174"/>
        <end position="197"/>
    </location>
</feature>
<keyword evidence="4 6" id="KW-1133">Transmembrane helix</keyword>
<evidence type="ECO:0000256" key="5">
    <source>
        <dbReference type="ARBA" id="ARBA00023136"/>
    </source>
</evidence>
<keyword evidence="5 6" id="KW-0472">Membrane</keyword>
<proteinExistence type="inferred from homology"/>
<evidence type="ECO:0000313" key="9">
    <source>
        <dbReference type="EMBL" id="CDJ35682.1"/>
    </source>
</evidence>
<evidence type="ECO:0000256" key="3">
    <source>
        <dbReference type="ARBA" id="ARBA00022692"/>
    </source>
</evidence>
<evidence type="ECO:0000256" key="6">
    <source>
        <dbReference type="SAM" id="Phobius"/>
    </source>
</evidence>
<dbReference type="GO" id="GO:0008195">
    <property type="term" value="F:phosphatidate phosphatase activity"/>
    <property type="evidence" value="ECO:0007669"/>
    <property type="project" value="TreeGrafter"/>
</dbReference>
<evidence type="ECO:0000259" key="8">
    <source>
        <dbReference type="SMART" id="SM00014"/>
    </source>
</evidence>
<dbReference type="Proteomes" id="UP000030744">
    <property type="component" value="Unassembled WGS sequence"/>
</dbReference>
<dbReference type="GO" id="GO:0007165">
    <property type="term" value="P:signal transduction"/>
    <property type="evidence" value="ECO:0007669"/>
    <property type="project" value="TreeGrafter"/>
</dbReference>
<dbReference type="AlphaFoldDB" id="U6KHC6"/>
<evidence type="ECO:0000256" key="2">
    <source>
        <dbReference type="ARBA" id="ARBA00008816"/>
    </source>
</evidence>
<dbReference type="InterPro" id="IPR000326">
    <property type="entry name" value="PAP2/HPO"/>
</dbReference>
<dbReference type="PANTHER" id="PTHR10165">
    <property type="entry name" value="LIPID PHOSPHATE PHOSPHATASE"/>
    <property type="match status" value="1"/>
</dbReference>
<sequence length="232" mass="26380">MSFLLPSIMIILVEVLIALVRATEDKEVQGGSDVTFFGWRVPTWIVDLYKHLGGFGFAMGIAWLLADSLKCYVGSLRPHFLDACQPDWKKVTCKGDHNEYIYVEDFHCLNDAHAVEDARRSFPSGHSTYSMCGMIFGILYLQARFRWHQQQTAPKRRLRTRQGLFGAIVEKTYWLVQALVPGLQALMFLYALFVPATRVLEHFHHVRDVCTGMLIGGSMAVFGAFFIIDIRA</sequence>
<dbReference type="InterPro" id="IPR036938">
    <property type="entry name" value="PAP2/HPO_sf"/>
</dbReference>
<dbReference type="Gene3D" id="1.20.144.10">
    <property type="entry name" value="Phosphatidic acid phosphatase type 2/haloperoxidase"/>
    <property type="match status" value="1"/>
</dbReference>
<dbReference type="InterPro" id="IPR043216">
    <property type="entry name" value="PAP-like"/>
</dbReference>
<evidence type="ECO:0000256" key="7">
    <source>
        <dbReference type="SAM" id="SignalP"/>
    </source>
</evidence>
<evidence type="ECO:0000256" key="4">
    <source>
        <dbReference type="ARBA" id="ARBA00022989"/>
    </source>
</evidence>
<name>U6KHC6_9EIME</name>
<dbReference type="EMBL" id="HG732117">
    <property type="protein sequence ID" value="CDJ35682.1"/>
    <property type="molecule type" value="Genomic_DNA"/>
</dbReference>
<dbReference type="Pfam" id="PF01569">
    <property type="entry name" value="PAP2"/>
    <property type="match status" value="1"/>
</dbReference>
<gene>
    <name evidence="9" type="ORF">EMH_0099740</name>
</gene>
<dbReference type="GO" id="GO:0005886">
    <property type="term" value="C:plasma membrane"/>
    <property type="evidence" value="ECO:0007669"/>
    <property type="project" value="TreeGrafter"/>
</dbReference>
<reference evidence="9" key="2">
    <citation type="submission" date="2013-10" db="EMBL/GenBank/DDBJ databases">
        <authorList>
            <person name="Aslett M."/>
        </authorList>
    </citation>
    <scope>NUCLEOTIDE SEQUENCE [LARGE SCALE GENOMIC DNA]</scope>
    <source>
        <strain evidence="9">Houghton</strain>
    </source>
</reference>